<evidence type="ECO:0000313" key="3">
    <source>
        <dbReference type="Proteomes" id="UP001218188"/>
    </source>
</evidence>
<proteinExistence type="predicted"/>
<feature type="compositionally biased region" description="Low complexity" evidence="1">
    <location>
        <begin position="57"/>
        <end position="69"/>
    </location>
</feature>
<dbReference type="Proteomes" id="UP001218188">
    <property type="component" value="Unassembled WGS sequence"/>
</dbReference>
<gene>
    <name evidence="2" type="ORF">C8F04DRAFT_1240988</name>
</gene>
<comment type="caution">
    <text evidence="2">The sequence shown here is derived from an EMBL/GenBank/DDBJ whole genome shotgun (WGS) entry which is preliminary data.</text>
</comment>
<name>A0AAD6WR52_9AGAR</name>
<evidence type="ECO:0000256" key="1">
    <source>
        <dbReference type="SAM" id="MobiDB-lite"/>
    </source>
</evidence>
<sequence length="104" mass="10769">MSAPLPSISFVITSAAFSDLNIFVTVQPTVIYTGGPAPLPTAPAVSMPSATPNSGVANPQAPSPQSVSVPVANDGPLSIRRVASAIQRAFRIARRRLRTASRDS</sequence>
<accession>A0AAD6WR52</accession>
<dbReference type="AlphaFoldDB" id="A0AAD6WR52"/>
<organism evidence="2 3">
    <name type="scientific">Mycena alexandri</name>
    <dbReference type="NCBI Taxonomy" id="1745969"/>
    <lineage>
        <taxon>Eukaryota</taxon>
        <taxon>Fungi</taxon>
        <taxon>Dikarya</taxon>
        <taxon>Basidiomycota</taxon>
        <taxon>Agaricomycotina</taxon>
        <taxon>Agaricomycetes</taxon>
        <taxon>Agaricomycetidae</taxon>
        <taxon>Agaricales</taxon>
        <taxon>Marasmiineae</taxon>
        <taxon>Mycenaceae</taxon>
        <taxon>Mycena</taxon>
    </lineage>
</organism>
<evidence type="ECO:0000313" key="2">
    <source>
        <dbReference type="EMBL" id="KAJ7022010.1"/>
    </source>
</evidence>
<keyword evidence="3" id="KW-1185">Reference proteome</keyword>
<protein>
    <submittedName>
        <fullName evidence="2">Uncharacterized protein</fullName>
    </submittedName>
</protein>
<reference evidence="2" key="1">
    <citation type="submission" date="2023-03" db="EMBL/GenBank/DDBJ databases">
        <title>Massive genome expansion in bonnet fungi (Mycena s.s.) driven by repeated elements and novel gene families across ecological guilds.</title>
        <authorList>
            <consortium name="Lawrence Berkeley National Laboratory"/>
            <person name="Harder C.B."/>
            <person name="Miyauchi S."/>
            <person name="Viragh M."/>
            <person name="Kuo A."/>
            <person name="Thoen E."/>
            <person name="Andreopoulos B."/>
            <person name="Lu D."/>
            <person name="Skrede I."/>
            <person name="Drula E."/>
            <person name="Henrissat B."/>
            <person name="Morin E."/>
            <person name="Kohler A."/>
            <person name="Barry K."/>
            <person name="LaButti K."/>
            <person name="Morin E."/>
            <person name="Salamov A."/>
            <person name="Lipzen A."/>
            <person name="Mereny Z."/>
            <person name="Hegedus B."/>
            <person name="Baldrian P."/>
            <person name="Stursova M."/>
            <person name="Weitz H."/>
            <person name="Taylor A."/>
            <person name="Grigoriev I.V."/>
            <person name="Nagy L.G."/>
            <person name="Martin F."/>
            <person name="Kauserud H."/>
        </authorList>
    </citation>
    <scope>NUCLEOTIDE SEQUENCE</scope>
    <source>
        <strain evidence="2">CBHHK200</strain>
    </source>
</reference>
<dbReference type="EMBL" id="JARJCM010000218">
    <property type="protein sequence ID" value="KAJ7022010.1"/>
    <property type="molecule type" value="Genomic_DNA"/>
</dbReference>
<feature type="region of interest" description="Disordered" evidence="1">
    <location>
        <begin position="41"/>
        <end position="69"/>
    </location>
</feature>